<protein>
    <recommendedName>
        <fullName evidence="7">Gnk2-homologous domain-containing protein</fullName>
    </recommendedName>
</protein>
<evidence type="ECO:0000256" key="5">
    <source>
        <dbReference type="ARBA" id="ARBA00038515"/>
    </source>
</evidence>
<accession>A0ABD3BDX0</accession>
<dbReference type="PROSITE" id="PS51473">
    <property type="entry name" value="GNK2"/>
    <property type="match status" value="2"/>
</dbReference>
<feature type="chain" id="PRO_5044815592" description="Gnk2-homologous domain-containing protein" evidence="6">
    <location>
        <begin position="25"/>
        <end position="256"/>
    </location>
</feature>
<dbReference type="PANTHER" id="PTHR32411">
    <property type="entry name" value="CYSTEINE-RICH REPEAT SECRETORY PROTEIN 38-RELATED"/>
    <property type="match status" value="1"/>
</dbReference>
<dbReference type="Proteomes" id="UP001632038">
    <property type="component" value="Unassembled WGS sequence"/>
</dbReference>
<keyword evidence="4" id="KW-0677">Repeat</keyword>
<organism evidence="8 9">
    <name type="scientific">Castilleja foliolosa</name>
    <dbReference type="NCBI Taxonomy" id="1961234"/>
    <lineage>
        <taxon>Eukaryota</taxon>
        <taxon>Viridiplantae</taxon>
        <taxon>Streptophyta</taxon>
        <taxon>Embryophyta</taxon>
        <taxon>Tracheophyta</taxon>
        <taxon>Spermatophyta</taxon>
        <taxon>Magnoliopsida</taxon>
        <taxon>eudicotyledons</taxon>
        <taxon>Gunneridae</taxon>
        <taxon>Pentapetalae</taxon>
        <taxon>asterids</taxon>
        <taxon>lamiids</taxon>
        <taxon>Lamiales</taxon>
        <taxon>Orobanchaceae</taxon>
        <taxon>Pedicularideae</taxon>
        <taxon>Castillejinae</taxon>
        <taxon>Castilleja</taxon>
    </lineage>
</organism>
<keyword evidence="2" id="KW-0964">Secreted</keyword>
<comment type="similarity">
    <text evidence="5">Belongs to the cysteine-rich repeat secretory protein family.</text>
</comment>
<dbReference type="Gene3D" id="3.30.430.20">
    <property type="entry name" value="Gnk2 domain, C-X8-C-X2-C motif"/>
    <property type="match status" value="2"/>
</dbReference>
<dbReference type="AlphaFoldDB" id="A0ABD3BDX0"/>
<dbReference type="InterPro" id="IPR038408">
    <property type="entry name" value="GNK2_sf"/>
</dbReference>
<evidence type="ECO:0000256" key="2">
    <source>
        <dbReference type="ARBA" id="ARBA00022525"/>
    </source>
</evidence>
<dbReference type="EMBL" id="JAVIJP010000100">
    <property type="protein sequence ID" value="KAL3615256.1"/>
    <property type="molecule type" value="Genomic_DNA"/>
</dbReference>
<evidence type="ECO:0000256" key="1">
    <source>
        <dbReference type="ARBA" id="ARBA00004613"/>
    </source>
</evidence>
<dbReference type="Pfam" id="PF01657">
    <property type="entry name" value="Stress-antifung"/>
    <property type="match status" value="2"/>
</dbReference>
<keyword evidence="3 6" id="KW-0732">Signal</keyword>
<comment type="caution">
    <text evidence="8">The sequence shown here is derived from an EMBL/GenBank/DDBJ whole genome shotgun (WGS) entry which is preliminary data.</text>
</comment>
<dbReference type="PANTHER" id="PTHR32411:SF43">
    <property type="entry name" value="CYSTEINE-RICH REPEAT SECRETORY PROTEIN 38"/>
    <property type="match status" value="1"/>
</dbReference>
<reference evidence="9" key="1">
    <citation type="journal article" date="2024" name="IScience">
        <title>Strigolactones Initiate the Formation of Haustorium-like Structures in Castilleja.</title>
        <authorList>
            <person name="Buerger M."/>
            <person name="Peterson D."/>
            <person name="Chory J."/>
        </authorList>
    </citation>
    <scope>NUCLEOTIDE SEQUENCE [LARGE SCALE GENOMIC DNA]</scope>
</reference>
<evidence type="ECO:0000256" key="4">
    <source>
        <dbReference type="ARBA" id="ARBA00022737"/>
    </source>
</evidence>
<dbReference type="InterPro" id="IPR002902">
    <property type="entry name" value="GNK2"/>
</dbReference>
<evidence type="ECO:0000256" key="6">
    <source>
        <dbReference type="SAM" id="SignalP"/>
    </source>
</evidence>
<name>A0ABD3BDX0_9LAMI</name>
<evidence type="ECO:0000256" key="3">
    <source>
        <dbReference type="ARBA" id="ARBA00022729"/>
    </source>
</evidence>
<dbReference type="GO" id="GO:0005576">
    <property type="term" value="C:extracellular region"/>
    <property type="evidence" value="ECO:0007669"/>
    <property type="project" value="UniProtKB-SubCell"/>
</dbReference>
<evidence type="ECO:0000313" key="9">
    <source>
        <dbReference type="Proteomes" id="UP001632038"/>
    </source>
</evidence>
<sequence length="256" mass="28584">MGCKFNIISSIFLIISWLLIQTAAFSSIHDSNISSLCTQTPNTNTNFTNNRDEVLTNLTNNAPHNYGYSIAFSSSSGNYLDSVFGLALCRGDVSKDNCTACLSNAKGNITTDCPHNRRAIIWYNFCYLKFADYDFYGQIDSKNKFCTKSVDNAHHPQKFYEKAVHLLGGLSNRTGDKEGMFDYGHVSFNINLKIYAMAQCSRDISSCDCKKCLEIAIDNLQDFSNSSLTIPLGGGSYTGSCFVRYEVKNFLYKNDD</sequence>
<proteinExistence type="inferred from homology"/>
<dbReference type="InterPro" id="IPR050581">
    <property type="entry name" value="CRR_secretory_protein"/>
</dbReference>
<keyword evidence="9" id="KW-1185">Reference proteome</keyword>
<gene>
    <name evidence="8" type="ORF">CASFOL_040917</name>
</gene>
<feature type="domain" description="Gnk2-homologous" evidence="7">
    <location>
        <begin position="141"/>
        <end position="250"/>
    </location>
</feature>
<evidence type="ECO:0000313" key="8">
    <source>
        <dbReference type="EMBL" id="KAL3615256.1"/>
    </source>
</evidence>
<feature type="signal peptide" evidence="6">
    <location>
        <begin position="1"/>
        <end position="24"/>
    </location>
</feature>
<evidence type="ECO:0000259" key="7">
    <source>
        <dbReference type="PROSITE" id="PS51473"/>
    </source>
</evidence>
<feature type="domain" description="Gnk2-homologous" evidence="7">
    <location>
        <begin position="29"/>
        <end position="135"/>
    </location>
</feature>
<comment type="subcellular location">
    <subcellularLocation>
        <location evidence="1">Secreted</location>
    </subcellularLocation>
</comment>
<dbReference type="CDD" id="cd23509">
    <property type="entry name" value="Gnk2-like"/>
    <property type="match status" value="2"/>
</dbReference>